<keyword evidence="6" id="KW-0472">Membrane</keyword>
<evidence type="ECO:0000256" key="6">
    <source>
        <dbReference type="ARBA" id="ARBA00023136"/>
    </source>
</evidence>
<evidence type="ECO:0000313" key="8">
    <source>
        <dbReference type="Proteomes" id="UP001432322"/>
    </source>
</evidence>
<feature type="non-terminal residue" evidence="7">
    <location>
        <position position="1"/>
    </location>
</feature>
<accession>A0AAV5VIX5</accession>
<dbReference type="GO" id="GO:0016020">
    <property type="term" value="C:membrane"/>
    <property type="evidence" value="ECO:0007669"/>
    <property type="project" value="UniProtKB-SubCell"/>
</dbReference>
<evidence type="ECO:0008006" key="9">
    <source>
        <dbReference type="Google" id="ProtNLM"/>
    </source>
</evidence>
<name>A0AAV5VIX5_9BILA</name>
<dbReference type="InterPro" id="IPR026050">
    <property type="entry name" value="C1GALT1/C1GALT1_chp1"/>
</dbReference>
<keyword evidence="5" id="KW-1133">Transmembrane helix</keyword>
<dbReference type="AlphaFoldDB" id="A0AAV5VIX5"/>
<keyword evidence="3" id="KW-0812">Transmembrane</keyword>
<organism evidence="7 8">
    <name type="scientific">Pristionchus fissidentatus</name>
    <dbReference type="NCBI Taxonomy" id="1538716"/>
    <lineage>
        <taxon>Eukaryota</taxon>
        <taxon>Metazoa</taxon>
        <taxon>Ecdysozoa</taxon>
        <taxon>Nematoda</taxon>
        <taxon>Chromadorea</taxon>
        <taxon>Rhabditida</taxon>
        <taxon>Rhabditina</taxon>
        <taxon>Diplogasteromorpha</taxon>
        <taxon>Diplogasteroidea</taxon>
        <taxon>Neodiplogasteridae</taxon>
        <taxon>Pristionchus</taxon>
    </lineage>
</organism>
<reference evidence="7" key="1">
    <citation type="submission" date="2023-10" db="EMBL/GenBank/DDBJ databases">
        <title>Genome assembly of Pristionchus species.</title>
        <authorList>
            <person name="Yoshida K."/>
            <person name="Sommer R.J."/>
        </authorList>
    </citation>
    <scope>NUCLEOTIDE SEQUENCE</scope>
    <source>
        <strain evidence="7">RS5133</strain>
    </source>
</reference>
<evidence type="ECO:0000256" key="5">
    <source>
        <dbReference type="ARBA" id="ARBA00022989"/>
    </source>
</evidence>
<evidence type="ECO:0000256" key="3">
    <source>
        <dbReference type="ARBA" id="ARBA00022692"/>
    </source>
</evidence>
<keyword evidence="4" id="KW-0735">Signal-anchor</keyword>
<dbReference type="Gene3D" id="3.90.550.50">
    <property type="match status" value="1"/>
</dbReference>
<comment type="subcellular location">
    <subcellularLocation>
        <location evidence="1">Membrane</location>
        <topology evidence="1">Single-pass type II membrane protein</topology>
    </subcellularLocation>
</comment>
<dbReference type="Proteomes" id="UP001432322">
    <property type="component" value="Unassembled WGS sequence"/>
</dbReference>
<comment type="similarity">
    <text evidence="2">Belongs to the glycosyltransferase 31 family. Beta3-Gal-T subfamily.</text>
</comment>
<dbReference type="PANTHER" id="PTHR23033:SF8">
    <property type="entry name" value="HEXOSYLTRANSFERASE"/>
    <property type="match status" value="1"/>
</dbReference>
<evidence type="ECO:0000256" key="1">
    <source>
        <dbReference type="ARBA" id="ARBA00004606"/>
    </source>
</evidence>
<dbReference type="EMBL" id="BTSY01000003">
    <property type="protein sequence ID" value="GMT18565.1"/>
    <property type="molecule type" value="Genomic_DNA"/>
</dbReference>
<gene>
    <name evidence="7" type="ORF">PFISCL1PPCAC_9862</name>
</gene>
<sequence>THTFYRLIRRSPIIQLVFGVIIGFSLSSFRLEESVHDVADKILTVVKTHDDTRPIPDFYLRCVVIIERRAPKPIASARVLHNGWTKKCNETIFYTNSPNVARTVKDQNVVLIHSDFSHFHWQFYKAVVDHAARSPVSWTLIGDELLYVMVENLRASLADMDPAKPIVVGRVMESRYSKIVNSIFATFFPMINSRSISVEAGIVFSGAAIDPVIRECTSHFLEPRSTGRALFTCAQSMNVQLVDPVDEDGSHLFHESNMKSMIGRTYPDQHGGHGQRSCCSEHAATFGGTGFREQRVVEYASYQVRAFGNEGVSEFVPTTTEKPTTTAPPQKV</sequence>
<evidence type="ECO:0000256" key="2">
    <source>
        <dbReference type="ARBA" id="ARBA00006462"/>
    </source>
</evidence>
<proteinExistence type="inferred from homology"/>
<dbReference type="GO" id="GO:0016263">
    <property type="term" value="F:glycoprotein-N-acetylgalactosamine 3-beta-galactosyltransferase activity"/>
    <property type="evidence" value="ECO:0007669"/>
    <property type="project" value="TreeGrafter"/>
</dbReference>
<keyword evidence="8" id="KW-1185">Reference proteome</keyword>
<evidence type="ECO:0000256" key="4">
    <source>
        <dbReference type="ARBA" id="ARBA00022968"/>
    </source>
</evidence>
<dbReference type="PANTHER" id="PTHR23033">
    <property type="entry name" value="BETA1,3-GALACTOSYLTRANSFERASE"/>
    <property type="match status" value="1"/>
</dbReference>
<evidence type="ECO:0000313" key="7">
    <source>
        <dbReference type="EMBL" id="GMT18565.1"/>
    </source>
</evidence>
<feature type="non-terminal residue" evidence="7">
    <location>
        <position position="332"/>
    </location>
</feature>
<comment type="caution">
    <text evidence="7">The sequence shown here is derived from an EMBL/GenBank/DDBJ whole genome shotgun (WGS) entry which is preliminary data.</text>
</comment>
<protein>
    <recommendedName>
        <fullName evidence="9">Glycosyltransferase family 92 protein</fullName>
    </recommendedName>
</protein>